<evidence type="ECO:0000256" key="6">
    <source>
        <dbReference type="ARBA" id="ARBA00022840"/>
    </source>
</evidence>
<keyword evidence="5" id="KW-0547">Nucleotide-binding</keyword>
<dbReference type="SMART" id="SM00382">
    <property type="entry name" value="AAA"/>
    <property type="match status" value="1"/>
</dbReference>
<comment type="subcellular location">
    <subcellularLocation>
        <location evidence="1">Cell membrane</location>
        <topology evidence="1">Peripheral membrane protein</topology>
    </subcellularLocation>
</comment>
<dbReference type="PROSITE" id="PS50893">
    <property type="entry name" value="ABC_TRANSPORTER_2"/>
    <property type="match status" value="1"/>
</dbReference>
<proteinExistence type="inferred from homology"/>
<protein>
    <submittedName>
        <fullName evidence="10">Oligopeptide transport system ATP-binding protein</fullName>
    </submittedName>
</protein>
<dbReference type="GO" id="GO:0005524">
    <property type="term" value="F:ATP binding"/>
    <property type="evidence" value="ECO:0007669"/>
    <property type="project" value="UniProtKB-KW"/>
</dbReference>
<dbReference type="PANTHER" id="PTHR43297:SF2">
    <property type="entry name" value="DIPEPTIDE TRANSPORT ATP-BINDING PROTEIN DPPD"/>
    <property type="match status" value="1"/>
</dbReference>
<evidence type="ECO:0000256" key="2">
    <source>
        <dbReference type="ARBA" id="ARBA00005417"/>
    </source>
</evidence>
<dbReference type="Proteomes" id="UP000198661">
    <property type="component" value="Unassembled WGS sequence"/>
</dbReference>
<dbReference type="GO" id="GO:0015833">
    <property type="term" value="P:peptide transport"/>
    <property type="evidence" value="ECO:0007669"/>
    <property type="project" value="InterPro"/>
</dbReference>
<dbReference type="Gene3D" id="3.40.50.300">
    <property type="entry name" value="P-loop containing nucleotide triphosphate hydrolases"/>
    <property type="match status" value="1"/>
</dbReference>
<evidence type="ECO:0000259" key="9">
    <source>
        <dbReference type="PROSITE" id="PS50893"/>
    </source>
</evidence>
<dbReference type="PANTHER" id="PTHR43297">
    <property type="entry name" value="OLIGOPEPTIDE TRANSPORT ATP-BINDING PROTEIN APPD"/>
    <property type="match status" value="1"/>
</dbReference>
<dbReference type="RefSeq" id="WP_281246687.1">
    <property type="nucleotide sequence ID" value="NZ_FOOK01000009.1"/>
</dbReference>
<keyword evidence="6 10" id="KW-0067">ATP-binding</keyword>
<dbReference type="CDD" id="cd03257">
    <property type="entry name" value="ABC_NikE_OppD_transporters"/>
    <property type="match status" value="1"/>
</dbReference>
<dbReference type="SUPFAM" id="SSF52540">
    <property type="entry name" value="P-loop containing nucleoside triphosphate hydrolases"/>
    <property type="match status" value="1"/>
</dbReference>
<keyword evidence="11" id="KW-1185">Reference proteome</keyword>
<dbReference type="Pfam" id="PF08352">
    <property type="entry name" value="oligo_HPY"/>
    <property type="match status" value="1"/>
</dbReference>
<name>A0A1I2MY72_9BACL</name>
<dbReference type="Pfam" id="PF00005">
    <property type="entry name" value="ABC_tran"/>
    <property type="match status" value="1"/>
</dbReference>
<dbReference type="InterPro" id="IPR027417">
    <property type="entry name" value="P-loop_NTPase"/>
</dbReference>
<evidence type="ECO:0000256" key="5">
    <source>
        <dbReference type="ARBA" id="ARBA00022741"/>
    </source>
</evidence>
<evidence type="ECO:0000256" key="7">
    <source>
        <dbReference type="ARBA" id="ARBA00023136"/>
    </source>
</evidence>
<dbReference type="GO" id="GO:0005886">
    <property type="term" value="C:plasma membrane"/>
    <property type="evidence" value="ECO:0007669"/>
    <property type="project" value="UniProtKB-SubCell"/>
</dbReference>
<dbReference type="InterPro" id="IPR003439">
    <property type="entry name" value="ABC_transporter-like_ATP-bd"/>
</dbReference>
<evidence type="ECO:0000313" key="10">
    <source>
        <dbReference type="EMBL" id="SFF94071.1"/>
    </source>
</evidence>
<evidence type="ECO:0000256" key="1">
    <source>
        <dbReference type="ARBA" id="ARBA00004202"/>
    </source>
</evidence>
<dbReference type="InterPro" id="IPR003593">
    <property type="entry name" value="AAA+_ATPase"/>
</dbReference>
<reference evidence="10 11" key="1">
    <citation type="submission" date="2016-10" db="EMBL/GenBank/DDBJ databases">
        <authorList>
            <person name="de Groot N.N."/>
        </authorList>
    </citation>
    <scope>NUCLEOTIDE SEQUENCE [LARGE SCALE GENOMIC DNA]</scope>
    <source>
        <strain evidence="10 11">DSM 44945</strain>
    </source>
</reference>
<keyword evidence="4" id="KW-1003">Cell membrane</keyword>
<evidence type="ECO:0000313" key="11">
    <source>
        <dbReference type="Proteomes" id="UP000198661"/>
    </source>
</evidence>
<keyword evidence="7" id="KW-0472">Membrane</keyword>
<dbReference type="GO" id="GO:0016887">
    <property type="term" value="F:ATP hydrolysis activity"/>
    <property type="evidence" value="ECO:0007669"/>
    <property type="project" value="InterPro"/>
</dbReference>
<dbReference type="FunFam" id="3.40.50.300:FF:000016">
    <property type="entry name" value="Oligopeptide ABC transporter ATP-binding component"/>
    <property type="match status" value="1"/>
</dbReference>
<dbReference type="InterPro" id="IPR013563">
    <property type="entry name" value="Oligopep_ABC_C"/>
</dbReference>
<accession>A0A1I2MY72</accession>
<keyword evidence="3" id="KW-0813">Transport</keyword>
<sequence length="332" mass="36423">MTKRSKKGDEPVDAILEVKGLRCSFDTRRGTVRAVDGVDFQVRKGEMMALVGESGCGKSVTAQAIMGLIGRKSGERVEGEIWFKGENLLEKSEEEWCRIRGNAISMVLQDPMTSLNPSHRVGRQVGEVLELHRKRSRAAAWSAAVEMLGKVGISSPEVRAKQYPHQFSGGMRQRSVIAAAFIGQPELLIADEPTTALDVTIQAQILDLMRDLREQTKAAILLITHDLGVVAETCDTVSVMYAGRIVEQAPVKSLFASPRHPYTRGLLASLPKPEGEKDLTPIPGQPPDLSELPPGCPFSDRCPHVVERCRIDRPSLRSVGGHRVACWLAEED</sequence>
<comment type="similarity">
    <text evidence="2">Belongs to the ABC transporter superfamily.</text>
</comment>
<dbReference type="AlphaFoldDB" id="A0A1I2MY72"/>
<organism evidence="10 11">
    <name type="scientific">Planifilum fulgidum</name>
    <dbReference type="NCBI Taxonomy" id="201973"/>
    <lineage>
        <taxon>Bacteria</taxon>
        <taxon>Bacillati</taxon>
        <taxon>Bacillota</taxon>
        <taxon>Bacilli</taxon>
        <taxon>Bacillales</taxon>
        <taxon>Thermoactinomycetaceae</taxon>
        <taxon>Planifilum</taxon>
    </lineage>
</organism>
<dbReference type="NCBIfam" id="TIGR01727">
    <property type="entry name" value="oligo_HPY"/>
    <property type="match status" value="1"/>
</dbReference>
<dbReference type="InterPro" id="IPR050388">
    <property type="entry name" value="ABC_Ni/Peptide_Import"/>
</dbReference>
<evidence type="ECO:0000256" key="8">
    <source>
        <dbReference type="SAM" id="MobiDB-lite"/>
    </source>
</evidence>
<evidence type="ECO:0000256" key="4">
    <source>
        <dbReference type="ARBA" id="ARBA00022475"/>
    </source>
</evidence>
<feature type="domain" description="ABC transporter" evidence="9">
    <location>
        <begin position="16"/>
        <end position="267"/>
    </location>
</feature>
<dbReference type="STRING" id="201973.SAMN04488025_10979"/>
<gene>
    <name evidence="10" type="ORF">SAMN04488025_10979</name>
</gene>
<feature type="region of interest" description="Disordered" evidence="8">
    <location>
        <begin position="269"/>
        <end position="290"/>
    </location>
</feature>
<evidence type="ECO:0000256" key="3">
    <source>
        <dbReference type="ARBA" id="ARBA00022448"/>
    </source>
</evidence>
<dbReference type="EMBL" id="FOOK01000009">
    <property type="protein sequence ID" value="SFF94071.1"/>
    <property type="molecule type" value="Genomic_DNA"/>
</dbReference>